<name>A0A2C5YB23_9HYPO</name>
<dbReference type="AlphaFoldDB" id="A0A2C5YB23"/>
<dbReference type="InterPro" id="IPR045853">
    <property type="entry name" value="Pep_chain_release_fac_I_sf"/>
</dbReference>
<protein>
    <recommendedName>
        <fullName evidence="3">Prokaryotic-type class I peptide chain release factors domain-containing protein</fullName>
    </recommendedName>
</protein>
<dbReference type="GO" id="GO:0004045">
    <property type="term" value="F:peptidyl-tRNA hydrolase activity"/>
    <property type="evidence" value="ECO:0007669"/>
    <property type="project" value="TreeGrafter"/>
</dbReference>
<sequence>MALHVPRRVLRPWMPRRGLKPLVFARFRRHEAFDARLDHEALAESRSWFEQLDQAQLPKGVTTYARSSGPGGQHVNKTESKAVTAVSVQELQSFLPKSLHIGIRESKYYTASSDSLTFHAQSHRSRGANVEENRRKLMEELVRIYRANTPSPTSCEKKKKHEAIEHKFHASRLKQKKLSSMKKQSRKGAIS</sequence>
<dbReference type="Gene3D" id="3.30.160.20">
    <property type="match status" value="1"/>
</dbReference>
<organism evidence="4 5">
    <name type="scientific">Ophiocordyceps australis</name>
    <dbReference type="NCBI Taxonomy" id="1399860"/>
    <lineage>
        <taxon>Eukaryota</taxon>
        <taxon>Fungi</taxon>
        <taxon>Dikarya</taxon>
        <taxon>Ascomycota</taxon>
        <taxon>Pezizomycotina</taxon>
        <taxon>Sordariomycetes</taxon>
        <taxon>Hypocreomycetidae</taxon>
        <taxon>Hypocreales</taxon>
        <taxon>Ophiocordycipitaceae</taxon>
        <taxon>Ophiocordyceps</taxon>
    </lineage>
</organism>
<feature type="compositionally biased region" description="Basic residues" evidence="2">
    <location>
        <begin position="169"/>
        <end position="191"/>
    </location>
</feature>
<dbReference type="GO" id="GO:0016150">
    <property type="term" value="F:translation release factor activity, codon nonspecific"/>
    <property type="evidence" value="ECO:0007669"/>
    <property type="project" value="TreeGrafter"/>
</dbReference>
<evidence type="ECO:0000256" key="1">
    <source>
        <dbReference type="ARBA" id="ARBA00010835"/>
    </source>
</evidence>
<keyword evidence="5" id="KW-1185">Reference proteome</keyword>
<comment type="caution">
    <text evidence="4">The sequence shown here is derived from an EMBL/GenBank/DDBJ whole genome shotgun (WGS) entry which is preliminary data.</text>
</comment>
<evidence type="ECO:0000259" key="3">
    <source>
        <dbReference type="Pfam" id="PF00472"/>
    </source>
</evidence>
<dbReference type="OrthoDB" id="270639at2759"/>
<dbReference type="InterPro" id="IPR052104">
    <property type="entry name" value="Mito_Release_Factor_mL62"/>
</dbReference>
<dbReference type="SUPFAM" id="SSF75620">
    <property type="entry name" value="Release factor"/>
    <property type="match status" value="1"/>
</dbReference>
<dbReference type="GO" id="GO:0005762">
    <property type="term" value="C:mitochondrial large ribosomal subunit"/>
    <property type="evidence" value="ECO:0007669"/>
    <property type="project" value="TreeGrafter"/>
</dbReference>
<dbReference type="PANTHER" id="PTHR11075">
    <property type="entry name" value="PEPTIDE CHAIN RELEASE FACTOR"/>
    <property type="match status" value="1"/>
</dbReference>
<dbReference type="EMBL" id="NJET01000030">
    <property type="protein sequence ID" value="PHH64462.1"/>
    <property type="molecule type" value="Genomic_DNA"/>
</dbReference>
<comment type="similarity">
    <text evidence="1">Belongs to the prokaryotic/mitochondrial release factor family.</text>
</comment>
<dbReference type="STRING" id="1399860.A0A2C5YB23"/>
<evidence type="ECO:0000256" key="2">
    <source>
        <dbReference type="SAM" id="MobiDB-lite"/>
    </source>
</evidence>
<gene>
    <name evidence="4" type="ORF">CDD81_4537</name>
</gene>
<reference evidence="4 5" key="1">
    <citation type="submission" date="2017-06" db="EMBL/GenBank/DDBJ databases">
        <title>Ant-infecting Ophiocordyceps genomes reveal a high diversity of potential behavioral manipulation genes and a possible major role for enterotoxins.</title>
        <authorList>
            <person name="De Bekker C."/>
            <person name="Evans H.C."/>
            <person name="Brachmann A."/>
            <person name="Hughes D.P."/>
        </authorList>
    </citation>
    <scope>NUCLEOTIDE SEQUENCE [LARGE SCALE GENOMIC DNA]</scope>
    <source>
        <strain evidence="4 5">Map64</strain>
    </source>
</reference>
<evidence type="ECO:0000313" key="5">
    <source>
        <dbReference type="Proteomes" id="UP000226192"/>
    </source>
</evidence>
<proteinExistence type="inferred from homology"/>
<dbReference type="InterPro" id="IPR000352">
    <property type="entry name" value="Pep_chain_release_fac_I"/>
</dbReference>
<feature type="region of interest" description="Disordered" evidence="2">
    <location>
        <begin position="149"/>
        <end position="191"/>
    </location>
</feature>
<dbReference type="Pfam" id="PF00472">
    <property type="entry name" value="RF-1"/>
    <property type="match status" value="1"/>
</dbReference>
<evidence type="ECO:0000313" key="4">
    <source>
        <dbReference type="EMBL" id="PHH64462.1"/>
    </source>
</evidence>
<dbReference type="GO" id="GO:0070126">
    <property type="term" value="P:mitochondrial translational termination"/>
    <property type="evidence" value="ECO:0007669"/>
    <property type="project" value="TreeGrafter"/>
</dbReference>
<feature type="domain" description="Prokaryotic-type class I peptide chain release factors" evidence="3">
    <location>
        <begin position="63"/>
        <end position="185"/>
    </location>
</feature>
<dbReference type="Proteomes" id="UP000226192">
    <property type="component" value="Unassembled WGS sequence"/>
</dbReference>
<dbReference type="PANTHER" id="PTHR11075:SF54">
    <property type="entry name" value="LARGE RIBOSOMAL SUBUNIT PROTEIN ML62"/>
    <property type="match status" value="1"/>
</dbReference>
<accession>A0A2C5YB23</accession>